<keyword evidence="3" id="KW-1185">Reference proteome</keyword>
<sequence length="270" mass="28448">SRLIGGTRLAVLPATVVLGPWHFFCVLARGPSCCSASFAGRGTGLDAPRGAGGAVSRALDSDAAGSFRRGVSLQSHVCRGGRDQLSVTGGTLDGTATNEKRPLKTADVQAGRRLSRRLGQREDGERRHAEVATAERLGNVGLNALAARPGGLAAVDALSTLRCCLRRSRSNDFRPRPSRRLRLLQGRTGHDEDSPKERNGWLRPRPGGEEAAPGREEVGGGAGRAPFPGLSEWGEESAPAVDERHRGATLDPTRPSSGRGGGRTNLATER</sequence>
<accession>K0SZ83</accession>
<name>K0SZ83_THAOC</name>
<evidence type="ECO:0000313" key="2">
    <source>
        <dbReference type="EMBL" id="EJK70304.1"/>
    </source>
</evidence>
<feature type="non-terminal residue" evidence="2">
    <location>
        <position position="1"/>
    </location>
</feature>
<dbReference type="AlphaFoldDB" id="K0SZ83"/>
<evidence type="ECO:0000256" key="1">
    <source>
        <dbReference type="SAM" id="MobiDB-lite"/>
    </source>
</evidence>
<dbReference type="EMBL" id="AGNL01008727">
    <property type="protein sequence ID" value="EJK70304.1"/>
    <property type="molecule type" value="Genomic_DNA"/>
</dbReference>
<feature type="compositionally biased region" description="Basic and acidic residues" evidence="1">
    <location>
        <begin position="188"/>
        <end position="218"/>
    </location>
</feature>
<comment type="caution">
    <text evidence="2">The sequence shown here is derived from an EMBL/GenBank/DDBJ whole genome shotgun (WGS) entry which is preliminary data.</text>
</comment>
<protein>
    <submittedName>
        <fullName evidence="2">Uncharacterized protein</fullName>
    </submittedName>
</protein>
<reference evidence="2 3" key="1">
    <citation type="journal article" date="2012" name="Genome Biol.">
        <title>Genome and low-iron response of an oceanic diatom adapted to chronic iron limitation.</title>
        <authorList>
            <person name="Lommer M."/>
            <person name="Specht M."/>
            <person name="Roy A.S."/>
            <person name="Kraemer L."/>
            <person name="Andreson R."/>
            <person name="Gutowska M.A."/>
            <person name="Wolf J."/>
            <person name="Bergner S.V."/>
            <person name="Schilhabel M.B."/>
            <person name="Klostermeier U.C."/>
            <person name="Beiko R.G."/>
            <person name="Rosenstiel P."/>
            <person name="Hippler M."/>
            <person name="Laroche J."/>
        </authorList>
    </citation>
    <scope>NUCLEOTIDE SEQUENCE [LARGE SCALE GENOMIC DNA]</scope>
    <source>
        <strain evidence="2 3">CCMP1005</strain>
    </source>
</reference>
<dbReference type="Proteomes" id="UP000266841">
    <property type="component" value="Unassembled WGS sequence"/>
</dbReference>
<evidence type="ECO:0000313" key="3">
    <source>
        <dbReference type="Proteomes" id="UP000266841"/>
    </source>
</evidence>
<gene>
    <name evidence="2" type="ORF">THAOC_08348</name>
</gene>
<feature type="region of interest" description="Disordered" evidence="1">
    <location>
        <begin position="170"/>
        <end position="270"/>
    </location>
</feature>
<proteinExistence type="predicted"/>
<organism evidence="2 3">
    <name type="scientific">Thalassiosira oceanica</name>
    <name type="common">Marine diatom</name>
    <dbReference type="NCBI Taxonomy" id="159749"/>
    <lineage>
        <taxon>Eukaryota</taxon>
        <taxon>Sar</taxon>
        <taxon>Stramenopiles</taxon>
        <taxon>Ochrophyta</taxon>
        <taxon>Bacillariophyta</taxon>
        <taxon>Coscinodiscophyceae</taxon>
        <taxon>Thalassiosirophycidae</taxon>
        <taxon>Thalassiosirales</taxon>
        <taxon>Thalassiosiraceae</taxon>
        <taxon>Thalassiosira</taxon>
    </lineage>
</organism>